<dbReference type="RefSeq" id="WP_345695803.1">
    <property type="nucleotide sequence ID" value="NZ_BAABIS010000001.1"/>
</dbReference>
<comment type="similarity">
    <text evidence="1">Belongs to the peptidase M16 family.</text>
</comment>
<keyword evidence="5" id="KW-1185">Reference proteome</keyword>
<dbReference type="Gene3D" id="3.30.830.10">
    <property type="entry name" value="Metalloenzyme, LuxS/M16 peptidase-like"/>
    <property type="match status" value="2"/>
</dbReference>
<dbReference type="InterPro" id="IPR011249">
    <property type="entry name" value="Metalloenz_LuxS/M16"/>
</dbReference>
<dbReference type="PANTHER" id="PTHR11851:SF49">
    <property type="entry name" value="MITOCHONDRIAL-PROCESSING PEPTIDASE SUBUNIT ALPHA"/>
    <property type="match status" value="1"/>
</dbReference>
<dbReference type="Pfam" id="PF05193">
    <property type="entry name" value="Peptidase_M16_C"/>
    <property type="match status" value="1"/>
</dbReference>
<accession>A0ABP9DBW3</accession>
<dbReference type="EMBL" id="BAABIS010000001">
    <property type="protein sequence ID" value="GAA4839234.1"/>
    <property type="molecule type" value="Genomic_DNA"/>
</dbReference>
<proteinExistence type="inferred from homology"/>
<sequence>MPLGTTAPSAPGQLLRHRLGNGLTVVLLPDPEVPAVAVAVAYDVGYRSEARPGFAHLFEHLMFQGSSTLPKLAHAERVQAAGGAFNAVTQRDHTCYYQVVPAEALELVLFLEADRMRGPRVTPETIANQVAVVAEEINQNFLGRPYGGFPAFTLPPVLFHEQANAHNGYGDTGTLSGVTPEECERFFADHYTPGSAVLAISGAFEPQHALDLAEKHFGALPARPCTPRRDSPERLPDAERTHTLTDPLAPAAAVAVGWRCPAPGTPEHLAALLVAALLGDPQHGRLRRTLVRDGHAAQAAVLPSLTGQAFDARDPEALVATAVCAPGSTPRQVADLIRHQLDLLAAPDGFDDAELARAVRRLRAAWYSETDPVAARARRAAAFEVLLGRAELVTELPRLLAAVDAGQVRAAAAALAACPPAVLTVEPAGGRP</sequence>
<evidence type="ECO:0000313" key="4">
    <source>
        <dbReference type="EMBL" id="GAA4839234.1"/>
    </source>
</evidence>
<protein>
    <submittedName>
        <fullName evidence="4">Pitrilysin family protein</fullName>
    </submittedName>
</protein>
<dbReference type="InterPro" id="IPR007863">
    <property type="entry name" value="Peptidase_M16_C"/>
</dbReference>
<evidence type="ECO:0000313" key="5">
    <source>
        <dbReference type="Proteomes" id="UP001501752"/>
    </source>
</evidence>
<dbReference type="PANTHER" id="PTHR11851">
    <property type="entry name" value="METALLOPROTEASE"/>
    <property type="match status" value="1"/>
</dbReference>
<comment type="caution">
    <text evidence="4">The sequence shown here is derived from an EMBL/GenBank/DDBJ whole genome shotgun (WGS) entry which is preliminary data.</text>
</comment>
<evidence type="ECO:0000259" key="3">
    <source>
        <dbReference type="Pfam" id="PF05193"/>
    </source>
</evidence>
<dbReference type="InterPro" id="IPR050361">
    <property type="entry name" value="MPP/UQCRC_Complex"/>
</dbReference>
<dbReference type="Proteomes" id="UP001501752">
    <property type="component" value="Unassembled WGS sequence"/>
</dbReference>
<dbReference type="InterPro" id="IPR011765">
    <property type="entry name" value="Pept_M16_N"/>
</dbReference>
<evidence type="ECO:0000259" key="2">
    <source>
        <dbReference type="Pfam" id="PF00675"/>
    </source>
</evidence>
<dbReference type="SUPFAM" id="SSF63411">
    <property type="entry name" value="LuxS/MPP-like metallohydrolase"/>
    <property type="match status" value="2"/>
</dbReference>
<name>A0ABP9DBW3_9ACTN</name>
<dbReference type="Pfam" id="PF00675">
    <property type="entry name" value="Peptidase_M16"/>
    <property type="match status" value="1"/>
</dbReference>
<reference evidence="5" key="1">
    <citation type="journal article" date="2019" name="Int. J. Syst. Evol. Microbiol.">
        <title>The Global Catalogue of Microorganisms (GCM) 10K type strain sequencing project: providing services to taxonomists for standard genome sequencing and annotation.</title>
        <authorList>
            <consortium name="The Broad Institute Genomics Platform"/>
            <consortium name="The Broad Institute Genome Sequencing Center for Infectious Disease"/>
            <person name="Wu L."/>
            <person name="Ma J."/>
        </authorList>
    </citation>
    <scope>NUCLEOTIDE SEQUENCE [LARGE SCALE GENOMIC DNA]</scope>
    <source>
        <strain evidence="5">JCM 13006</strain>
    </source>
</reference>
<feature type="domain" description="Peptidase M16 N-terminal" evidence="2">
    <location>
        <begin position="25"/>
        <end position="139"/>
    </location>
</feature>
<evidence type="ECO:0000256" key="1">
    <source>
        <dbReference type="ARBA" id="ARBA00007261"/>
    </source>
</evidence>
<organism evidence="4 5">
    <name type="scientific">Kitasatospora terrestris</name>
    <dbReference type="NCBI Taxonomy" id="258051"/>
    <lineage>
        <taxon>Bacteria</taxon>
        <taxon>Bacillati</taxon>
        <taxon>Actinomycetota</taxon>
        <taxon>Actinomycetes</taxon>
        <taxon>Kitasatosporales</taxon>
        <taxon>Streptomycetaceae</taxon>
        <taxon>Kitasatospora</taxon>
    </lineage>
</organism>
<feature type="domain" description="Peptidase M16 C-terminal" evidence="3">
    <location>
        <begin position="178"/>
        <end position="362"/>
    </location>
</feature>
<gene>
    <name evidence="4" type="ORF">GCM10023235_13180</name>
</gene>